<dbReference type="SUPFAM" id="SSF53623">
    <property type="entry name" value="MurD-like peptide ligases, catalytic domain"/>
    <property type="match status" value="1"/>
</dbReference>
<name>A0A1G7STI1_9HYPH</name>
<comment type="pathway">
    <text evidence="3">Cofactor biosynthesis; tetrahydrofolate biosynthesis; 7,8-dihydrofolate from 2-amino-4-hydroxy-6-hydroxymethyl-7,8-dihydropteridine diphosphate and 4-aminobenzoate: step 2/2.</text>
</comment>
<dbReference type="PANTHER" id="PTHR11136:SF0">
    <property type="entry name" value="DIHYDROFOLATE SYNTHETASE-RELATED"/>
    <property type="match status" value="1"/>
</dbReference>
<dbReference type="EC" id="6.3.2.12" evidence="6"/>
<dbReference type="InterPro" id="IPR001645">
    <property type="entry name" value="Folylpolyglutamate_synth"/>
</dbReference>
<organism evidence="25 26">
    <name type="scientific">Pelagibacterium luteolum</name>
    <dbReference type="NCBI Taxonomy" id="440168"/>
    <lineage>
        <taxon>Bacteria</taxon>
        <taxon>Pseudomonadati</taxon>
        <taxon>Pseudomonadota</taxon>
        <taxon>Alphaproteobacteria</taxon>
        <taxon>Hyphomicrobiales</taxon>
        <taxon>Devosiaceae</taxon>
        <taxon>Pelagibacterium</taxon>
    </lineage>
</organism>
<gene>
    <name evidence="25" type="ORF">SAMN04487974_101686</name>
</gene>
<evidence type="ECO:0000256" key="14">
    <source>
        <dbReference type="ARBA" id="ARBA00022909"/>
    </source>
</evidence>
<keyword evidence="11 22" id="KW-0547">Nucleotide-binding</keyword>
<evidence type="ECO:0000256" key="2">
    <source>
        <dbReference type="ARBA" id="ARBA00002714"/>
    </source>
</evidence>
<sequence length="430" mass="45723">MSRTDAILKRLLTLHPKLIDLELGRTERMLGAIGRPQDRLPPVIHVAGTNGKGSTIAYLRAMLEAQGKRVHVYTSPHLVAFRERIRLAGALVSTRALNAALEECEHANGGKPITFFEITTAAAFLLFSRVKADYLLLEVGLGGRFDSTNVIAKPFGTVITPISSDHTQFLGETIAEIASAKAGIIKRDSPLVVARQLDEAMTVIENEARAHGVAPFVAGVDFDGFSQRGKLVYQDENGLLDLPLPALNGAHQIDNAALAIAALRHFGLADDEKAIAAGLKAVVWPARLTPLRGALNAYIEDSQELWLDGGHNAAGAKVLAQSLRDMDRQRPAPLVLICGMMASKDAGNFFAAFEGMASQVFTVPIPGEPGALSAKALASFAKARGIETAVTRSVPAALARAAHYPGARIVICGSLYLAGAVLKQNKTPPT</sequence>
<dbReference type="Gene3D" id="3.40.1190.10">
    <property type="entry name" value="Mur-like, catalytic domain"/>
    <property type="match status" value="1"/>
</dbReference>
<comment type="cofactor">
    <cofactor evidence="1">
        <name>Mg(2+)</name>
        <dbReference type="ChEBI" id="CHEBI:18420"/>
    </cofactor>
</comment>
<feature type="domain" description="Mur ligase central" evidence="24">
    <location>
        <begin position="46"/>
        <end position="262"/>
    </location>
</feature>
<dbReference type="GO" id="GO:0046656">
    <property type="term" value="P:folic acid biosynthetic process"/>
    <property type="evidence" value="ECO:0007669"/>
    <property type="project" value="UniProtKB-KW"/>
</dbReference>
<dbReference type="RefSeq" id="WP_090592111.1">
    <property type="nucleotide sequence ID" value="NZ_FNCS01000001.1"/>
</dbReference>
<evidence type="ECO:0000256" key="6">
    <source>
        <dbReference type="ARBA" id="ARBA00013023"/>
    </source>
</evidence>
<evidence type="ECO:0000256" key="11">
    <source>
        <dbReference type="ARBA" id="ARBA00022741"/>
    </source>
</evidence>
<dbReference type="EC" id="6.3.2.17" evidence="7"/>
<dbReference type="InterPro" id="IPR036565">
    <property type="entry name" value="Mur-like_cat_sf"/>
</dbReference>
<dbReference type="InterPro" id="IPR018109">
    <property type="entry name" value="Folylpolyglutamate_synth_CS"/>
</dbReference>
<evidence type="ECO:0000256" key="19">
    <source>
        <dbReference type="ARBA" id="ARBA00047808"/>
    </source>
</evidence>
<dbReference type="Pfam" id="PF02875">
    <property type="entry name" value="Mur_ligase_C"/>
    <property type="match status" value="1"/>
</dbReference>
<dbReference type="OrthoDB" id="9809356at2"/>
<evidence type="ECO:0000256" key="13">
    <source>
        <dbReference type="ARBA" id="ARBA00022842"/>
    </source>
</evidence>
<evidence type="ECO:0000256" key="5">
    <source>
        <dbReference type="ARBA" id="ARBA00008276"/>
    </source>
</evidence>
<evidence type="ECO:0000256" key="8">
    <source>
        <dbReference type="ARBA" id="ARBA00019357"/>
    </source>
</evidence>
<dbReference type="SUPFAM" id="SSF53244">
    <property type="entry name" value="MurD-like peptide ligases, peptide-binding domain"/>
    <property type="match status" value="1"/>
</dbReference>
<dbReference type="Gene3D" id="3.90.190.20">
    <property type="entry name" value="Mur ligase, C-terminal domain"/>
    <property type="match status" value="1"/>
</dbReference>
<evidence type="ECO:0000256" key="15">
    <source>
        <dbReference type="ARBA" id="ARBA00030048"/>
    </source>
</evidence>
<evidence type="ECO:0000259" key="23">
    <source>
        <dbReference type="Pfam" id="PF02875"/>
    </source>
</evidence>
<keyword evidence="14" id="KW-0289">Folate biosynthesis</keyword>
<dbReference type="InterPro" id="IPR013221">
    <property type="entry name" value="Mur_ligase_cen"/>
</dbReference>
<keyword evidence="13" id="KW-0460">Magnesium</keyword>
<accession>A0A1G7STI1</accession>
<dbReference type="Proteomes" id="UP000199495">
    <property type="component" value="Unassembled WGS sequence"/>
</dbReference>
<evidence type="ECO:0000256" key="20">
    <source>
        <dbReference type="ARBA" id="ARBA00049035"/>
    </source>
</evidence>
<evidence type="ECO:0000313" key="26">
    <source>
        <dbReference type="Proteomes" id="UP000199495"/>
    </source>
</evidence>
<comment type="catalytic activity">
    <reaction evidence="21">
        <text>7,8-dihydropteroate + L-glutamate + ATP = 7,8-dihydrofolate + ADP + phosphate + H(+)</text>
        <dbReference type="Rhea" id="RHEA:23584"/>
        <dbReference type="ChEBI" id="CHEBI:15378"/>
        <dbReference type="ChEBI" id="CHEBI:17839"/>
        <dbReference type="ChEBI" id="CHEBI:29985"/>
        <dbReference type="ChEBI" id="CHEBI:30616"/>
        <dbReference type="ChEBI" id="CHEBI:43474"/>
        <dbReference type="ChEBI" id="CHEBI:57451"/>
        <dbReference type="ChEBI" id="CHEBI:456216"/>
        <dbReference type="EC" id="6.3.2.12"/>
    </reaction>
</comment>
<evidence type="ECO:0000256" key="18">
    <source>
        <dbReference type="ARBA" id="ARBA00047493"/>
    </source>
</evidence>
<evidence type="ECO:0000256" key="22">
    <source>
        <dbReference type="PIRNR" id="PIRNR001563"/>
    </source>
</evidence>
<dbReference type="GO" id="GO:0004326">
    <property type="term" value="F:tetrahydrofolylpolyglutamate synthase activity"/>
    <property type="evidence" value="ECO:0007669"/>
    <property type="project" value="UniProtKB-EC"/>
</dbReference>
<dbReference type="GO" id="GO:0005737">
    <property type="term" value="C:cytoplasm"/>
    <property type="evidence" value="ECO:0007669"/>
    <property type="project" value="TreeGrafter"/>
</dbReference>
<evidence type="ECO:0000256" key="7">
    <source>
        <dbReference type="ARBA" id="ARBA00013025"/>
    </source>
</evidence>
<evidence type="ECO:0000256" key="12">
    <source>
        <dbReference type="ARBA" id="ARBA00022840"/>
    </source>
</evidence>
<evidence type="ECO:0000256" key="3">
    <source>
        <dbReference type="ARBA" id="ARBA00004799"/>
    </source>
</evidence>
<dbReference type="NCBIfam" id="TIGR01499">
    <property type="entry name" value="folC"/>
    <property type="match status" value="1"/>
</dbReference>
<dbReference type="AlphaFoldDB" id="A0A1G7STI1"/>
<dbReference type="GO" id="GO:0046872">
    <property type="term" value="F:metal ion binding"/>
    <property type="evidence" value="ECO:0007669"/>
    <property type="project" value="UniProtKB-KW"/>
</dbReference>
<keyword evidence="12 22" id="KW-0067">ATP-binding</keyword>
<dbReference type="InterPro" id="IPR036615">
    <property type="entry name" value="Mur_ligase_C_dom_sf"/>
</dbReference>
<dbReference type="UniPathway" id="UPA00077">
    <property type="reaction ID" value="UER00157"/>
</dbReference>
<dbReference type="GO" id="GO:0005524">
    <property type="term" value="F:ATP binding"/>
    <property type="evidence" value="ECO:0007669"/>
    <property type="project" value="UniProtKB-KW"/>
</dbReference>
<evidence type="ECO:0000256" key="10">
    <source>
        <dbReference type="ARBA" id="ARBA00022723"/>
    </source>
</evidence>
<evidence type="ECO:0000259" key="24">
    <source>
        <dbReference type="Pfam" id="PF08245"/>
    </source>
</evidence>
<evidence type="ECO:0000256" key="16">
    <source>
        <dbReference type="ARBA" id="ARBA00030592"/>
    </source>
</evidence>
<dbReference type="Pfam" id="PF08245">
    <property type="entry name" value="Mur_ligase_M"/>
    <property type="match status" value="1"/>
</dbReference>
<comment type="similarity">
    <text evidence="5 22">Belongs to the folylpolyglutamate synthase family.</text>
</comment>
<proteinExistence type="inferred from homology"/>
<dbReference type="PANTHER" id="PTHR11136">
    <property type="entry name" value="FOLYLPOLYGLUTAMATE SYNTHASE-RELATED"/>
    <property type="match status" value="1"/>
</dbReference>
<comment type="catalytic activity">
    <reaction evidence="19">
        <text>10-formyltetrahydrofolyl-(gamma-L-Glu)(n) + L-glutamate + ATP = 10-formyltetrahydrofolyl-(gamma-L-Glu)(n+1) + ADP + phosphate + H(+)</text>
        <dbReference type="Rhea" id="RHEA:51904"/>
        <dbReference type="Rhea" id="RHEA-COMP:13088"/>
        <dbReference type="Rhea" id="RHEA-COMP:14300"/>
        <dbReference type="ChEBI" id="CHEBI:15378"/>
        <dbReference type="ChEBI" id="CHEBI:29985"/>
        <dbReference type="ChEBI" id="CHEBI:30616"/>
        <dbReference type="ChEBI" id="CHEBI:43474"/>
        <dbReference type="ChEBI" id="CHEBI:134413"/>
        <dbReference type="ChEBI" id="CHEBI:456216"/>
        <dbReference type="EC" id="6.3.2.17"/>
    </reaction>
</comment>
<feature type="domain" description="Mur ligase C-terminal" evidence="23">
    <location>
        <begin position="305"/>
        <end position="414"/>
    </location>
</feature>
<keyword evidence="26" id="KW-1185">Reference proteome</keyword>
<evidence type="ECO:0000256" key="9">
    <source>
        <dbReference type="ARBA" id="ARBA00022598"/>
    </source>
</evidence>
<comment type="catalytic activity">
    <reaction evidence="20">
        <text>(6R)-5,10-methylenetetrahydrofolyl-(gamma-L-Glu)(n) + L-glutamate + ATP = (6R)-5,10-methylenetetrahydrofolyl-(gamma-L-Glu)(n+1) + ADP + phosphate + H(+)</text>
        <dbReference type="Rhea" id="RHEA:51912"/>
        <dbReference type="Rhea" id="RHEA-COMP:13257"/>
        <dbReference type="Rhea" id="RHEA-COMP:13258"/>
        <dbReference type="ChEBI" id="CHEBI:15378"/>
        <dbReference type="ChEBI" id="CHEBI:29985"/>
        <dbReference type="ChEBI" id="CHEBI:30616"/>
        <dbReference type="ChEBI" id="CHEBI:43474"/>
        <dbReference type="ChEBI" id="CHEBI:136572"/>
        <dbReference type="ChEBI" id="CHEBI:456216"/>
        <dbReference type="EC" id="6.3.2.17"/>
    </reaction>
</comment>
<evidence type="ECO:0000256" key="21">
    <source>
        <dbReference type="ARBA" id="ARBA00049161"/>
    </source>
</evidence>
<comment type="pathway">
    <text evidence="4">Cofactor biosynthesis; tetrahydrofolylpolyglutamate biosynthesis.</text>
</comment>
<dbReference type="STRING" id="440168.SAMN04487974_101686"/>
<comment type="catalytic activity">
    <reaction evidence="18">
        <text>(6S)-5,6,7,8-tetrahydrofolyl-(gamma-L-Glu)(n) + L-glutamate + ATP = (6S)-5,6,7,8-tetrahydrofolyl-(gamma-L-Glu)(n+1) + ADP + phosphate + H(+)</text>
        <dbReference type="Rhea" id="RHEA:10580"/>
        <dbReference type="Rhea" id="RHEA-COMP:14738"/>
        <dbReference type="Rhea" id="RHEA-COMP:14740"/>
        <dbReference type="ChEBI" id="CHEBI:15378"/>
        <dbReference type="ChEBI" id="CHEBI:29985"/>
        <dbReference type="ChEBI" id="CHEBI:30616"/>
        <dbReference type="ChEBI" id="CHEBI:43474"/>
        <dbReference type="ChEBI" id="CHEBI:141005"/>
        <dbReference type="ChEBI" id="CHEBI:456216"/>
        <dbReference type="EC" id="6.3.2.17"/>
    </reaction>
</comment>
<dbReference type="EMBL" id="FNCS01000001">
    <property type="protein sequence ID" value="SDG25749.1"/>
    <property type="molecule type" value="Genomic_DNA"/>
</dbReference>
<reference evidence="25 26" key="1">
    <citation type="submission" date="2016-10" db="EMBL/GenBank/DDBJ databases">
        <authorList>
            <person name="de Groot N.N."/>
        </authorList>
    </citation>
    <scope>NUCLEOTIDE SEQUENCE [LARGE SCALE GENOMIC DNA]</scope>
    <source>
        <strain evidence="25 26">CGMCC 1.10267</strain>
    </source>
</reference>
<keyword evidence="10" id="KW-0479">Metal-binding</keyword>
<protein>
    <recommendedName>
        <fullName evidence="8">Dihydrofolate synthase/folylpolyglutamate synthase</fullName>
        <ecNumber evidence="6">6.3.2.12</ecNumber>
        <ecNumber evidence="7">6.3.2.17</ecNumber>
    </recommendedName>
    <alternativeName>
        <fullName evidence="17">Folylpoly-gamma-glutamate synthetase-dihydrofolate synthetase</fullName>
    </alternativeName>
    <alternativeName>
        <fullName evidence="15">Folylpolyglutamate synthetase</fullName>
    </alternativeName>
    <alternativeName>
        <fullName evidence="16">Tetrahydrofolylpolyglutamate synthase</fullName>
    </alternativeName>
</protein>
<dbReference type="PROSITE" id="PS01012">
    <property type="entry name" value="FOLYLPOLYGLU_SYNT_2"/>
    <property type="match status" value="1"/>
</dbReference>
<keyword evidence="9 22" id="KW-0436">Ligase</keyword>
<evidence type="ECO:0000256" key="17">
    <source>
        <dbReference type="ARBA" id="ARBA00032510"/>
    </source>
</evidence>
<evidence type="ECO:0000313" key="25">
    <source>
        <dbReference type="EMBL" id="SDG25749.1"/>
    </source>
</evidence>
<dbReference type="FunFam" id="3.40.1190.10:FF:000011">
    <property type="entry name" value="Folylpolyglutamate synthase/dihydrofolate synthase"/>
    <property type="match status" value="1"/>
</dbReference>
<evidence type="ECO:0000256" key="4">
    <source>
        <dbReference type="ARBA" id="ARBA00005150"/>
    </source>
</evidence>
<dbReference type="GO" id="GO:0008841">
    <property type="term" value="F:dihydrofolate synthase activity"/>
    <property type="evidence" value="ECO:0007669"/>
    <property type="project" value="UniProtKB-EC"/>
</dbReference>
<dbReference type="GO" id="GO:0046654">
    <property type="term" value="P:tetrahydrofolate biosynthetic process"/>
    <property type="evidence" value="ECO:0007669"/>
    <property type="project" value="UniProtKB-UniPathway"/>
</dbReference>
<dbReference type="InterPro" id="IPR004101">
    <property type="entry name" value="Mur_ligase_C"/>
</dbReference>
<dbReference type="PIRSF" id="PIRSF001563">
    <property type="entry name" value="Folylpolyglu_synth"/>
    <property type="match status" value="1"/>
</dbReference>
<comment type="function">
    <text evidence="2">Functions in two distinct reactions of the de novo folate biosynthetic pathway. Catalyzes the addition of a glutamate residue to dihydropteroate (7,8-dihydropteroate or H2Pte) to form dihydrofolate (7,8-dihydrofolate monoglutamate or H2Pte-Glu). Also catalyzes successive additions of L-glutamate to tetrahydrofolate or 10-formyltetrahydrofolate or 5,10-methylenetetrahydrofolate, leading to folylpolyglutamate derivatives.</text>
</comment>
<evidence type="ECO:0000256" key="1">
    <source>
        <dbReference type="ARBA" id="ARBA00001946"/>
    </source>
</evidence>